<dbReference type="Proteomes" id="UP000470051">
    <property type="component" value="Unassembled WGS sequence"/>
</dbReference>
<evidence type="ECO:0000313" key="3">
    <source>
        <dbReference type="Proteomes" id="UP000470051"/>
    </source>
</evidence>
<protein>
    <recommendedName>
        <fullName evidence="4">DUF2141 domain-containing protein</fullName>
    </recommendedName>
</protein>
<evidence type="ECO:0000256" key="1">
    <source>
        <dbReference type="SAM" id="SignalP"/>
    </source>
</evidence>
<accession>A0ABX0AZF2</accession>
<feature type="signal peptide" evidence="1">
    <location>
        <begin position="1"/>
        <end position="22"/>
    </location>
</feature>
<feature type="chain" id="PRO_5046756869" description="DUF2141 domain-containing protein" evidence="1">
    <location>
        <begin position="23"/>
        <end position="128"/>
    </location>
</feature>
<dbReference type="EMBL" id="WSFE01000001">
    <property type="protein sequence ID" value="NDL23909.1"/>
    <property type="molecule type" value="Genomic_DNA"/>
</dbReference>
<name>A0ABX0AZF2_9GAMM</name>
<reference evidence="2 3" key="1">
    <citation type="submission" date="2019-12" db="EMBL/GenBank/DDBJ databases">
        <title>Engineering Photorhabdus to improve their lethality against agricultural pests.</title>
        <authorList>
            <person name="Machado R.A.R."/>
        </authorList>
    </citation>
    <scope>NUCLEOTIDE SEQUENCE [LARGE SCALE GENOMIC DNA]</scope>
    <source>
        <strain evidence="2 3">M-HU2</strain>
    </source>
</reference>
<evidence type="ECO:0008006" key="4">
    <source>
        <dbReference type="Google" id="ProtNLM"/>
    </source>
</evidence>
<keyword evidence="1" id="KW-0732">Signal</keyword>
<keyword evidence="3" id="KW-1185">Reference proteome</keyword>
<proteinExistence type="predicted"/>
<organism evidence="2 3">
    <name type="scientific">Photorhabdus kayaii</name>
    <dbReference type="NCBI Taxonomy" id="230088"/>
    <lineage>
        <taxon>Bacteria</taxon>
        <taxon>Pseudomonadati</taxon>
        <taxon>Pseudomonadota</taxon>
        <taxon>Gammaproteobacteria</taxon>
        <taxon>Enterobacterales</taxon>
        <taxon>Morganellaceae</taxon>
        <taxon>Photorhabdus</taxon>
    </lineage>
</organism>
<evidence type="ECO:0000313" key="2">
    <source>
        <dbReference type="EMBL" id="NDL23909.1"/>
    </source>
</evidence>
<gene>
    <name evidence="2" type="ORF">GPY42_01415</name>
</gene>
<sequence>MKSLRIWLMLPVLLLSGFNASAAYEECSLSDISIKNFKVNVVKYKWGDIDLKGAGTLLNKCNIPVGVQLKLSAYDSAGNAVLVDDFWPASINNIPPGEYDFSILSGTDGNEDMKTFKLMPISVKKWGS</sequence>
<dbReference type="RefSeq" id="WP_113040738.1">
    <property type="nucleotide sequence ID" value="NZ_CAWPKC010000001.1"/>
</dbReference>
<comment type="caution">
    <text evidence="2">The sequence shown here is derived from an EMBL/GenBank/DDBJ whole genome shotgun (WGS) entry which is preliminary data.</text>
</comment>